<dbReference type="PROSITE" id="PS50956">
    <property type="entry name" value="HTH_ASNC_2"/>
    <property type="match status" value="1"/>
</dbReference>
<proteinExistence type="predicted"/>
<evidence type="ECO:0000313" key="6">
    <source>
        <dbReference type="Proteomes" id="UP000029409"/>
    </source>
</evidence>
<keyword evidence="1" id="KW-0805">Transcription regulation</keyword>
<dbReference type="PANTHER" id="PTHR30154:SF55">
    <property type="entry name" value="HTH-TYPE TRANSCRIPTIONAL REGULATOR LRPB"/>
    <property type="match status" value="1"/>
</dbReference>
<dbReference type="CDD" id="cd00090">
    <property type="entry name" value="HTH_ARSR"/>
    <property type="match status" value="1"/>
</dbReference>
<dbReference type="SMART" id="SM00344">
    <property type="entry name" value="HTH_ASNC"/>
    <property type="match status" value="1"/>
</dbReference>
<dbReference type="Pfam" id="PF13404">
    <property type="entry name" value="HTH_AsnC-type"/>
    <property type="match status" value="1"/>
</dbReference>
<dbReference type="SUPFAM" id="SSF46785">
    <property type="entry name" value="Winged helix' DNA-binding domain"/>
    <property type="match status" value="1"/>
</dbReference>
<name>A0A089HMX0_PAEDU</name>
<evidence type="ECO:0000259" key="4">
    <source>
        <dbReference type="PROSITE" id="PS50956"/>
    </source>
</evidence>
<dbReference type="STRING" id="44251.PDUR_07075"/>
<dbReference type="GO" id="GO:0043565">
    <property type="term" value="F:sequence-specific DNA binding"/>
    <property type="evidence" value="ECO:0007669"/>
    <property type="project" value="InterPro"/>
</dbReference>
<dbReference type="PANTHER" id="PTHR30154">
    <property type="entry name" value="LEUCINE-RESPONSIVE REGULATORY PROTEIN"/>
    <property type="match status" value="1"/>
</dbReference>
<evidence type="ECO:0000256" key="3">
    <source>
        <dbReference type="ARBA" id="ARBA00023163"/>
    </source>
</evidence>
<dbReference type="Proteomes" id="UP000029409">
    <property type="component" value="Chromosome"/>
</dbReference>
<dbReference type="Gene3D" id="3.30.70.920">
    <property type="match status" value="1"/>
</dbReference>
<reference evidence="5 6" key="1">
    <citation type="submission" date="2014-08" db="EMBL/GenBank/DDBJ databases">
        <title>Comparative genomics of the Paenibacillus odorifer group.</title>
        <authorList>
            <person name="den Bakker H.C."/>
            <person name="Tsai Y.-C."/>
            <person name="Martin N."/>
            <person name="Korlach J."/>
            <person name="Wiedmann M."/>
        </authorList>
    </citation>
    <scope>NUCLEOTIDE SEQUENCE [LARGE SCALE GENOMIC DNA]</scope>
    <source>
        <strain evidence="5 6">DSM 1735</strain>
    </source>
</reference>
<dbReference type="InterPro" id="IPR019887">
    <property type="entry name" value="Tscrpt_reg_AsnC/Lrp_C"/>
</dbReference>
<dbReference type="Pfam" id="PF01037">
    <property type="entry name" value="AsnC_trans_reg"/>
    <property type="match status" value="1"/>
</dbReference>
<keyword evidence="2" id="KW-0238">DNA-binding</keyword>
<accession>A0A089HMX0</accession>
<keyword evidence="6" id="KW-1185">Reference proteome</keyword>
<evidence type="ECO:0000256" key="2">
    <source>
        <dbReference type="ARBA" id="ARBA00023125"/>
    </source>
</evidence>
<protein>
    <submittedName>
        <fullName evidence="5">Transcriptional regulator</fullName>
    </submittedName>
</protein>
<sequence length="142" mass="15973">MSQALLDETDLLILRQLIQDSTLSNKEIGRTVHMTGQAVGARIRRLRELGVITGYSIGWDPEKLGLHVHALITVFLNSGSAHQTFLQFVASEEEIEEAYRVSGEGCYWMRARTESPERLNALLDRLLKYGNYKVSLAIGQVK</sequence>
<dbReference type="eggNOG" id="COG1522">
    <property type="taxonomic scope" value="Bacteria"/>
</dbReference>
<dbReference type="GO" id="GO:0043200">
    <property type="term" value="P:response to amino acid"/>
    <property type="evidence" value="ECO:0007669"/>
    <property type="project" value="TreeGrafter"/>
</dbReference>
<keyword evidence="3" id="KW-0804">Transcription</keyword>
<dbReference type="InterPro" id="IPR011991">
    <property type="entry name" value="ArsR-like_HTH"/>
</dbReference>
<dbReference type="InterPro" id="IPR000485">
    <property type="entry name" value="AsnC-type_HTH_dom"/>
</dbReference>
<dbReference type="InterPro" id="IPR036388">
    <property type="entry name" value="WH-like_DNA-bd_sf"/>
</dbReference>
<dbReference type="SUPFAM" id="SSF54909">
    <property type="entry name" value="Dimeric alpha+beta barrel"/>
    <property type="match status" value="1"/>
</dbReference>
<dbReference type="PRINTS" id="PR00033">
    <property type="entry name" value="HTHASNC"/>
</dbReference>
<dbReference type="GO" id="GO:0005829">
    <property type="term" value="C:cytosol"/>
    <property type="evidence" value="ECO:0007669"/>
    <property type="project" value="TreeGrafter"/>
</dbReference>
<dbReference type="OrthoDB" id="34294at2"/>
<dbReference type="InterPro" id="IPR019888">
    <property type="entry name" value="Tscrpt_reg_AsnC-like"/>
</dbReference>
<dbReference type="RefSeq" id="WP_042205613.1">
    <property type="nucleotide sequence ID" value="NZ_CP009288.1"/>
</dbReference>
<dbReference type="EMBL" id="CP009288">
    <property type="protein sequence ID" value="AIQ11728.1"/>
    <property type="molecule type" value="Genomic_DNA"/>
</dbReference>
<feature type="domain" description="HTH asnC-type" evidence="4">
    <location>
        <begin position="6"/>
        <end position="67"/>
    </location>
</feature>
<dbReference type="Gene3D" id="1.10.10.10">
    <property type="entry name" value="Winged helix-like DNA-binding domain superfamily/Winged helix DNA-binding domain"/>
    <property type="match status" value="1"/>
</dbReference>
<dbReference type="InterPro" id="IPR011008">
    <property type="entry name" value="Dimeric_a/b-barrel"/>
</dbReference>
<dbReference type="InterPro" id="IPR036390">
    <property type="entry name" value="WH_DNA-bd_sf"/>
</dbReference>
<evidence type="ECO:0000256" key="1">
    <source>
        <dbReference type="ARBA" id="ARBA00023015"/>
    </source>
</evidence>
<organism evidence="5 6">
    <name type="scientific">Paenibacillus durus</name>
    <name type="common">Paenibacillus azotofixans</name>
    <dbReference type="NCBI Taxonomy" id="44251"/>
    <lineage>
        <taxon>Bacteria</taxon>
        <taxon>Bacillati</taxon>
        <taxon>Bacillota</taxon>
        <taxon>Bacilli</taxon>
        <taxon>Bacillales</taxon>
        <taxon>Paenibacillaceae</taxon>
        <taxon>Paenibacillus</taxon>
    </lineage>
</organism>
<gene>
    <name evidence="5" type="ORF">PDUR_07075</name>
</gene>
<dbReference type="AlphaFoldDB" id="A0A089HMX0"/>
<dbReference type="KEGG" id="pdu:PDUR_07075"/>
<evidence type="ECO:0000313" key="5">
    <source>
        <dbReference type="EMBL" id="AIQ11728.1"/>
    </source>
</evidence>